<dbReference type="PROSITE" id="PS00650">
    <property type="entry name" value="G_PROTEIN_RECEP_F2_2"/>
    <property type="match status" value="1"/>
</dbReference>
<evidence type="ECO:0000313" key="16">
    <source>
        <dbReference type="Proteomes" id="UP001591681"/>
    </source>
</evidence>
<keyword evidence="5" id="KW-0297">G-protein coupled receptor</keyword>
<dbReference type="InterPro" id="IPR036445">
    <property type="entry name" value="GPCR_2_extracell_dom_sf"/>
</dbReference>
<feature type="transmembrane region" description="Helical" evidence="12">
    <location>
        <begin position="730"/>
        <end position="754"/>
    </location>
</feature>
<comment type="caution">
    <text evidence="15">The sequence shown here is derived from an EMBL/GenBank/DDBJ whole genome shotgun (WGS) entry which is preliminary data.</text>
</comment>
<dbReference type="InterPro" id="IPR057244">
    <property type="entry name" value="GAIN_B"/>
</dbReference>
<feature type="compositionally biased region" description="Basic residues" evidence="11">
    <location>
        <begin position="998"/>
        <end position="1012"/>
    </location>
</feature>
<dbReference type="Pfam" id="PF13385">
    <property type="entry name" value="Laminin_G_3"/>
    <property type="match status" value="1"/>
</dbReference>
<evidence type="ECO:0000259" key="13">
    <source>
        <dbReference type="PROSITE" id="PS50221"/>
    </source>
</evidence>
<keyword evidence="2 12" id="KW-0812">Transmembrane</keyword>
<keyword evidence="7" id="KW-1015">Disulfide bond</keyword>
<feature type="domain" description="G-protein coupled receptors family 2 profile 2" evidence="14">
    <location>
        <begin position="668"/>
        <end position="922"/>
    </location>
</feature>
<dbReference type="GO" id="GO:0004930">
    <property type="term" value="F:G protein-coupled receptor activity"/>
    <property type="evidence" value="ECO:0007669"/>
    <property type="project" value="UniProtKB-KW"/>
</dbReference>
<dbReference type="PANTHER" id="PTHR12011:SF277">
    <property type="entry name" value="ADHESION G-PROTEIN COUPLED RECEPTOR G4"/>
    <property type="match status" value="1"/>
</dbReference>
<dbReference type="CDD" id="cd15997">
    <property type="entry name" value="7tmB2_GPR112"/>
    <property type="match status" value="1"/>
</dbReference>
<evidence type="ECO:0000313" key="15">
    <source>
        <dbReference type="EMBL" id="KAL2094694.1"/>
    </source>
</evidence>
<dbReference type="Gene3D" id="4.10.1240.10">
    <property type="entry name" value="GPCR, family 2, extracellular hormone receptor domain"/>
    <property type="match status" value="1"/>
</dbReference>
<dbReference type="InterPro" id="IPR017983">
    <property type="entry name" value="GPCR_2_secretin-like_CS"/>
</dbReference>
<protein>
    <recommendedName>
        <fullName evidence="17">Adhesion G-protein coupled receptor G4</fullName>
    </recommendedName>
</protein>
<keyword evidence="6 12" id="KW-0472">Membrane</keyword>
<accession>A0ABD1K6C4</accession>
<dbReference type="Gene3D" id="2.60.120.200">
    <property type="match status" value="1"/>
</dbReference>
<keyword evidence="8" id="KW-0675">Receptor</keyword>
<dbReference type="PROSITE" id="PS50261">
    <property type="entry name" value="G_PROTEIN_RECEP_F2_4"/>
    <property type="match status" value="1"/>
</dbReference>
<dbReference type="GO" id="GO:0016020">
    <property type="term" value="C:membrane"/>
    <property type="evidence" value="ECO:0007669"/>
    <property type="project" value="UniProtKB-SubCell"/>
</dbReference>
<feature type="transmembrane region" description="Helical" evidence="12">
    <location>
        <begin position="871"/>
        <end position="893"/>
    </location>
</feature>
<keyword evidence="9" id="KW-0325">Glycoprotein</keyword>
<organism evidence="15 16">
    <name type="scientific">Coilia grayii</name>
    <name type="common">Gray's grenadier anchovy</name>
    <dbReference type="NCBI Taxonomy" id="363190"/>
    <lineage>
        <taxon>Eukaryota</taxon>
        <taxon>Metazoa</taxon>
        <taxon>Chordata</taxon>
        <taxon>Craniata</taxon>
        <taxon>Vertebrata</taxon>
        <taxon>Euteleostomi</taxon>
        <taxon>Actinopterygii</taxon>
        <taxon>Neopterygii</taxon>
        <taxon>Teleostei</taxon>
        <taxon>Clupei</taxon>
        <taxon>Clupeiformes</taxon>
        <taxon>Clupeoidei</taxon>
        <taxon>Engraulidae</taxon>
        <taxon>Coilinae</taxon>
        <taxon>Coilia</taxon>
    </lineage>
</organism>
<evidence type="ECO:0000256" key="3">
    <source>
        <dbReference type="ARBA" id="ARBA00022729"/>
    </source>
</evidence>
<dbReference type="Gene3D" id="1.20.1070.10">
    <property type="entry name" value="Rhodopsin 7-helix transmembrane proteins"/>
    <property type="match status" value="1"/>
</dbReference>
<evidence type="ECO:0000256" key="11">
    <source>
        <dbReference type="SAM" id="MobiDB-lite"/>
    </source>
</evidence>
<evidence type="ECO:0000256" key="8">
    <source>
        <dbReference type="ARBA" id="ARBA00023170"/>
    </source>
</evidence>
<dbReference type="Pfam" id="PF00002">
    <property type="entry name" value="7tm_2"/>
    <property type="match status" value="1"/>
</dbReference>
<gene>
    <name evidence="15" type="ORF">ACEWY4_009413</name>
</gene>
<dbReference type="PRINTS" id="PR00249">
    <property type="entry name" value="GPCRSECRETIN"/>
</dbReference>
<dbReference type="Pfam" id="PF01825">
    <property type="entry name" value="GPS"/>
    <property type="match status" value="1"/>
</dbReference>
<dbReference type="InterPro" id="IPR000832">
    <property type="entry name" value="GPCR_2_secretin-like"/>
</dbReference>
<evidence type="ECO:0000256" key="9">
    <source>
        <dbReference type="ARBA" id="ARBA00023180"/>
    </source>
</evidence>
<dbReference type="EMBL" id="JBHFQA010000008">
    <property type="protein sequence ID" value="KAL2094694.1"/>
    <property type="molecule type" value="Genomic_DNA"/>
</dbReference>
<evidence type="ECO:0000259" key="14">
    <source>
        <dbReference type="PROSITE" id="PS50261"/>
    </source>
</evidence>
<keyword evidence="10" id="KW-0807">Transducer</keyword>
<evidence type="ECO:0000256" key="5">
    <source>
        <dbReference type="ARBA" id="ARBA00023040"/>
    </source>
</evidence>
<dbReference type="InterPro" id="IPR013320">
    <property type="entry name" value="ConA-like_dom_sf"/>
</dbReference>
<evidence type="ECO:0000256" key="4">
    <source>
        <dbReference type="ARBA" id="ARBA00022989"/>
    </source>
</evidence>
<dbReference type="PROSITE" id="PS50221">
    <property type="entry name" value="GAIN_B"/>
    <property type="match status" value="1"/>
</dbReference>
<dbReference type="InterPro" id="IPR017981">
    <property type="entry name" value="GPCR_2-like_7TM"/>
</dbReference>
<feature type="region of interest" description="Disordered" evidence="11">
    <location>
        <begin position="965"/>
        <end position="1012"/>
    </location>
</feature>
<feature type="transmembrane region" description="Helical" evidence="12">
    <location>
        <begin position="705"/>
        <end position="724"/>
    </location>
</feature>
<feature type="transmembrane region" description="Helical" evidence="12">
    <location>
        <begin position="670"/>
        <end position="693"/>
    </location>
</feature>
<dbReference type="PANTHER" id="PTHR12011">
    <property type="entry name" value="ADHESION G-PROTEIN COUPLED RECEPTOR"/>
    <property type="match status" value="1"/>
</dbReference>
<evidence type="ECO:0000256" key="6">
    <source>
        <dbReference type="ARBA" id="ARBA00023136"/>
    </source>
</evidence>
<dbReference type="SUPFAM" id="SSF49899">
    <property type="entry name" value="Concanavalin A-like lectins/glucanases"/>
    <property type="match status" value="1"/>
</dbReference>
<dbReference type="AlphaFoldDB" id="A0ABD1K6C4"/>
<evidence type="ECO:0000256" key="7">
    <source>
        <dbReference type="ARBA" id="ARBA00023157"/>
    </source>
</evidence>
<dbReference type="InterPro" id="IPR046338">
    <property type="entry name" value="GAIN_dom_sf"/>
</dbReference>
<dbReference type="InterPro" id="IPR000203">
    <property type="entry name" value="GPS"/>
</dbReference>
<feature type="transmembrane region" description="Helical" evidence="12">
    <location>
        <begin position="774"/>
        <end position="796"/>
    </location>
</feature>
<evidence type="ECO:0000256" key="12">
    <source>
        <dbReference type="SAM" id="Phobius"/>
    </source>
</evidence>
<evidence type="ECO:0000256" key="1">
    <source>
        <dbReference type="ARBA" id="ARBA00004141"/>
    </source>
</evidence>
<feature type="transmembrane region" description="Helical" evidence="12">
    <location>
        <begin position="899"/>
        <end position="920"/>
    </location>
</feature>
<dbReference type="Proteomes" id="UP001591681">
    <property type="component" value="Unassembled WGS sequence"/>
</dbReference>
<dbReference type="SMART" id="SM00303">
    <property type="entry name" value="GPS"/>
    <property type="match status" value="1"/>
</dbReference>
<evidence type="ECO:0008006" key="17">
    <source>
        <dbReference type="Google" id="ProtNLM"/>
    </source>
</evidence>
<proteinExistence type="predicted"/>
<comment type="subcellular location">
    <subcellularLocation>
        <location evidence="1">Membrane</location>
        <topology evidence="1">Multi-pass membrane protein</topology>
    </subcellularLocation>
</comment>
<reference evidence="15 16" key="1">
    <citation type="submission" date="2024-09" db="EMBL/GenBank/DDBJ databases">
        <title>A chromosome-level genome assembly of Gray's grenadier anchovy, Coilia grayii.</title>
        <authorList>
            <person name="Fu Z."/>
        </authorList>
    </citation>
    <scope>NUCLEOTIDE SEQUENCE [LARGE SCALE GENOMIC DNA]</scope>
    <source>
        <strain evidence="15">G4</strain>
        <tissue evidence="15">Muscle</tissue>
    </source>
</reference>
<sequence>MCSLTDLYWFSLVGPMNESLWGRKVDFMQYKCTYWQLARSIALPTLREFSVCVDLQRVISTPQWTVFMYSHPGRPDMEIGLEGNNDSLSIRLFGKKWTSKFKFQLNVWYSVCVTWSAFELTPHLYVNGTAVAVNFTGSELQTLTDYQIAANGYLTLGVSHFIHNGEVHDVSGTDFQGSLTLFRMWSEKLPVSPVKYCVDGDMVRWNTVDWITHDCAPVPDDRLHFFRVDLTVSLTGSAVNAEQEINAWVSHATLTISCHTSRFQVQATTSYSIDQTIDQIHNALEVPYTNGSITLDAEPEGILVSHINPGQCQREQHQSRWGLFVWPKTRAVHTASYPCEGDSNRTAKRKCLLATNHKAHWAVPDLQQCPVVVATIPDLDDIEVTTENAKDVLDMIDSLLSNHSDLNDKELVTIVTKLGAVVHISPVTPALGKVIVEILSDILETDSNFQPITNNILQITESIGDRLSSFPGESISLVAPGLAISAVNVNPDQFHNLTFGVSPSNAGEGPEVYINKDPFACMVAFISLPPSLRDSFPSGHGVQPRVQFQFFGTPALFEDGRRDKILNTFVVSASVTNATGPIQNLKQPVEVTLLHLQDKPPENDVLCVFWNFNKENNHGGLGSWDPTGCSLNNTSHHYTTCLCDHLTHFGVLLDLSRTPVDKTNERILTIISYVGCGVSSVFLGVTVLTYTAFEKLRRDYPSKILLNLALALEGLNLVFLLNSWLSSFGFPVLCMAVAVTMHYFLLASFTWMGLEAVNMYFALVKVFNVYVPSYILKFCALGWGIPLIICGLVLVVRREAYGTAPYSSSLEPSDDMFCWVQDDVTFYVSVVGYILLVLLCNSAVFLVVLVQLRNMRLNRPAGTCSDLRKDLRGVASLTFLLGLTWVVALFAWGPVKVPLLYTFSILNSLQGFFLFVFYCLMKENVRKQWRVHLCFGRFRLQDYSEWSQTATVPARTKPSQTLKFPSVKSVRSNKSSTTESTSASSDSSQREVSIKRPNLGKKRRTRRGTKVV</sequence>
<evidence type="ECO:0000256" key="10">
    <source>
        <dbReference type="ARBA" id="ARBA00023224"/>
    </source>
</evidence>
<feature type="compositionally biased region" description="Low complexity" evidence="11">
    <location>
        <begin position="972"/>
        <end position="987"/>
    </location>
</feature>
<evidence type="ECO:0000256" key="2">
    <source>
        <dbReference type="ARBA" id="ARBA00022692"/>
    </source>
</evidence>
<keyword evidence="16" id="KW-1185">Reference proteome</keyword>
<feature type="transmembrane region" description="Helical" evidence="12">
    <location>
        <begin position="826"/>
        <end position="850"/>
    </location>
</feature>
<feature type="domain" description="GAIN-B" evidence="13">
    <location>
        <begin position="485"/>
        <end position="659"/>
    </location>
</feature>
<keyword evidence="3" id="KW-0732">Signal</keyword>
<dbReference type="FunFam" id="1.20.1070.10:FF:000043">
    <property type="entry name" value="adhesion G-protein coupled receptor G2 isoform X1"/>
    <property type="match status" value="1"/>
</dbReference>
<keyword evidence="4 12" id="KW-1133">Transmembrane helix</keyword>
<dbReference type="Gene3D" id="2.60.220.50">
    <property type="match status" value="1"/>
</dbReference>
<name>A0ABD1K6C4_9TELE</name>
<dbReference type="SUPFAM" id="SSF81321">
    <property type="entry name" value="Family A G protein-coupled receptor-like"/>
    <property type="match status" value="1"/>
</dbReference>